<dbReference type="RefSeq" id="WP_189378030.1">
    <property type="nucleotide sequence ID" value="NZ_BNAH01000006.1"/>
</dbReference>
<keyword evidence="3" id="KW-1185">Reference proteome</keyword>
<evidence type="ECO:0000313" key="2">
    <source>
        <dbReference type="EMBL" id="GHE89657.1"/>
    </source>
</evidence>
<dbReference type="InterPro" id="IPR029058">
    <property type="entry name" value="AB_hydrolase_fold"/>
</dbReference>
<dbReference type="PANTHER" id="PTHR11614">
    <property type="entry name" value="PHOSPHOLIPASE-RELATED"/>
    <property type="match status" value="1"/>
</dbReference>
<reference evidence="3" key="1">
    <citation type="journal article" date="2019" name="Int. J. Syst. Evol. Microbiol.">
        <title>The Global Catalogue of Microorganisms (GCM) 10K type strain sequencing project: providing services to taxonomists for standard genome sequencing and annotation.</title>
        <authorList>
            <consortium name="The Broad Institute Genomics Platform"/>
            <consortium name="The Broad Institute Genome Sequencing Center for Infectious Disease"/>
            <person name="Wu L."/>
            <person name="Ma J."/>
        </authorList>
    </citation>
    <scope>NUCLEOTIDE SEQUENCE [LARGE SCALE GENOMIC DNA]</scope>
    <source>
        <strain evidence="3">CGMCC 1.15922</strain>
    </source>
</reference>
<organism evidence="2 3">
    <name type="scientific">Thalassotalea profundi</name>
    <dbReference type="NCBI Taxonomy" id="2036687"/>
    <lineage>
        <taxon>Bacteria</taxon>
        <taxon>Pseudomonadati</taxon>
        <taxon>Pseudomonadota</taxon>
        <taxon>Gammaproteobacteria</taxon>
        <taxon>Alteromonadales</taxon>
        <taxon>Colwelliaceae</taxon>
        <taxon>Thalassotalea</taxon>
    </lineage>
</organism>
<dbReference type="InterPro" id="IPR022742">
    <property type="entry name" value="Hydrolase_4"/>
</dbReference>
<comment type="caution">
    <text evidence="2">The sequence shown here is derived from an EMBL/GenBank/DDBJ whole genome shotgun (WGS) entry which is preliminary data.</text>
</comment>
<proteinExistence type="predicted"/>
<dbReference type="Pfam" id="PF12146">
    <property type="entry name" value="Hydrolase_4"/>
    <property type="match status" value="1"/>
</dbReference>
<dbReference type="Gene3D" id="3.40.50.1820">
    <property type="entry name" value="alpha/beta hydrolase"/>
    <property type="match status" value="1"/>
</dbReference>
<dbReference type="EMBL" id="BNAH01000006">
    <property type="protein sequence ID" value="GHE89657.1"/>
    <property type="molecule type" value="Genomic_DNA"/>
</dbReference>
<evidence type="ECO:0000259" key="1">
    <source>
        <dbReference type="Pfam" id="PF12146"/>
    </source>
</evidence>
<feature type="domain" description="Serine aminopeptidase S33" evidence="1">
    <location>
        <begin position="49"/>
        <end position="312"/>
    </location>
</feature>
<sequence length="330" mass="37194">MTNNDQHTISSSSNEIDAFWQTGIFSSFIGVDNVTINYAQFATDINAECIVISPGRVESYIKYQELAFELHQHGYNTFIIDHRGQGLSQRMSANKHKGHVVTFDDYSHDLATFINQYVNKSCAQNIKPILLAHSMGGAIATRVLQLYPDLVKAAVLSSPMFAINNGGIPLWLAKALIHSGALLNKVISNEPWYFFGQGNYNPKSFADNRITHSKSRYQRFVNRYQLQPKAQLGGVTFQWLAQALKVNADIFNDISKINTPILILQAGEDTIVDNAAQDSFCELLHQQNESLCQTGKPIRIDGAYHELFFEQDKYRQQAINTTLKWLADLQ</sequence>
<name>A0ABQ3INJ6_9GAMM</name>
<dbReference type="SUPFAM" id="SSF53474">
    <property type="entry name" value="alpha/beta-Hydrolases"/>
    <property type="match status" value="1"/>
</dbReference>
<evidence type="ECO:0000313" key="3">
    <source>
        <dbReference type="Proteomes" id="UP000626370"/>
    </source>
</evidence>
<dbReference type="Proteomes" id="UP000626370">
    <property type="component" value="Unassembled WGS sequence"/>
</dbReference>
<protein>
    <submittedName>
        <fullName evidence="2">Lysophospholipase L2</fullName>
    </submittedName>
</protein>
<dbReference type="InterPro" id="IPR051044">
    <property type="entry name" value="MAG_DAG_Lipase"/>
</dbReference>
<gene>
    <name evidence="2" type="ORF">GCM10011501_19050</name>
</gene>
<accession>A0ABQ3INJ6</accession>